<dbReference type="PANTHER" id="PTHR10543:SF58">
    <property type="entry name" value="CAROTENOID CLEAVAGE DIOXYGENASE 4, CHLOROPLASTIC-RELATED"/>
    <property type="match status" value="1"/>
</dbReference>
<organism evidence="7 8">
    <name type="scientific">Populus trichocarpa</name>
    <name type="common">Western balsam poplar</name>
    <name type="synonym">Populus balsamifera subsp. trichocarpa</name>
    <dbReference type="NCBI Taxonomy" id="3694"/>
    <lineage>
        <taxon>Eukaryota</taxon>
        <taxon>Viridiplantae</taxon>
        <taxon>Streptophyta</taxon>
        <taxon>Embryophyta</taxon>
        <taxon>Tracheophyta</taxon>
        <taxon>Spermatophyta</taxon>
        <taxon>Magnoliopsida</taxon>
        <taxon>eudicotyledons</taxon>
        <taxon>Gunneridae</taxon>
        <taxon>Pentapetalae</taxon>
        <taxon>rosids</taxon>
        <taxon>fabids</taxon>
        <taxon>Malpighiales</taxon>
        <taxon>Salicaceae</taxon>
        <taxon>Saliceae</taxon>
        <taxon>Populus</taxon>
    </lineage>
</organism>
<accession>A0A2K1Z8A5</accession>
<dbReference type="InterPro" id="IPR004294">
    <property type="entry name" value="Carotenoid_Oase"/>
</dbReference>
<protein>
    <submittedName>
        <fullName evidence="7">Uncharacterized protein</fullName>
    </submittedName>
</protein>
<dbReference type="GO" id="GO:0010436">
    <property type="term" value="F:carotenoid dioxygenase activity"/>
    <property type="evidence" value="ECO:0000318"/>
    <property type="project" value="GO_Central"/>
</dbReference>
<evidence type="ECO:0000256" key="4">
    <source>
        <dbReference type="ARBA" id="ARBA00023004"/>
    </source>
</evidence>
<dbReference type="GO" id="GO:0009570">
    <property type="term" value="C:chloroplast stroma"/>
    <property type="evidence" value="ECO:0000318"/>
    <property type="project" value="GO_Central"/>
</dbReference>
<dbReference type="Pfam" id="PF03055">
    <property type="entry name" value="RPE65"/>
    <property type="match status" value="1"/>
</dbReference>
<keyword evidence="8" id="KW-1185">Reference proteome</keyword>
<dbReference type="SMR" id="A0A2K1Z8A5"/>
<evidence type="ECO:0000256" key="1">
    <source>
        <dbReference type="ARBA" id="ARBA00006787"/>
    </source>
</evidence>
<evidence type="ECO:0000256" key="2">
    <source>
        <dbReference type="ARBA" id="ARBA00022723"/>
    </source>
</evidence>
<feature type="binding site" evidence="5">
    <location>
        <position position="290"/>
    </location>
    <ligand>
        <name>Fe cation</name>
        <dbReference type="ChEBI" id="CHEBI:24875"/>
        <note>catalytic</note>
    </ligand>
</feature>
<dbReference type="STRING" id="3694.A0A2K1Z8A5"/>
<evidence type="ECO:0000313" key="8">
    <source>
        <dbReference type="Proteomes" id="UP000006729"/>
    </source>
</evidence>
<keyword evidence="2 5" id="KW-0479">Metal-binding</keyword>
<dbReference type="Proteomes" id="UP000006729">
    <property type="component" value="Chromosome 9"/>
</dbReference>
<evidence type="ECO:0000256" key="3">
    <source>
        <dbReference type="ARBA" id="ARBA00022964"/>
    </source>
</evidence>
<dbReference type="GO" id="GO:0046872">
    <property type="term" value="F:metal ion binding"/>
    <property type="evidence" value="ECO:0007669"/>
    <property type="project" value="UniProtKB-KW"/>
</dbReference>
<comment type="similarity">
    <text evidence="1">Belongs to the carotenoid oxygenase family.</text>
</comment>
<evidence type="ECO:0000256" key="6">
    <source>
        <dbReference type="SAM" id="MobiDB-lite"/>
    </source>
</evidence>
<comment type="cofactor">
    <cofactor evidence="5">
        <name>Fe(2+)</name>
        <dbReference type="ChEBI" id="CHEBI:29033"/>
    </cofactor>
    <text evidence="5">Binds 1 Fe(2+) ion per subunit.</text>
</comment>
<dbReference type="GO" id="GO:0016121">
    <property type="term" value="P:carotene catabolic process"/>
    <property type="evidence" value="ECO:0000318"/>
    <property type="project" value="GO_Central"/>
</dbReference>
<evidence type="ECO:0000313" key="7">
    <source>
        <dbReference type="EMBL" id="PNT21509.1"/>
    </source>
</evidence>
<gene>
    <name evidence="7" type="ORF">POPTR_009G151900</name>
</gene>
<proteinExistence type="inferred from homology"/>
<keyword evidence="3" id="KW-0223">Dioxygenase</keyword>
<sequence length="595" mass="66733">MYSTMNSFSNSMHTHPKPIQKTSYTTFRGIPHLGARLPSRRQETWVPVLISSQEKTTIQEDHADSTGSSLGKIALSNSLFLSSHISRFQNCLSTTISKFIDHRPPLHPSVDPYQVFTGNFAPVDELEPTNCTVVEGELPSCLNGVYIRNGSNPQHMPNGPLHFFEGDGMLHSLKLSGGQATHCSRYVKTYKYMLEKEAGFPIFPNILSGFYSLPDVLAYVMVAGRVLCGQINLMRGFGMANTSLAFFSNKLLALCESDLPYVIGMTQEGDIETLGRWDFDRKLFASMTAHPKVDKDTKETFAFQCNPSFFPYVTYFYFNEDGVKQRDVPLLSINQPTPIHDFAITKRFAVFPETQLVVEPRNVMLGRGMPVVCEQKKVPRIGILPRYAESDSNTRWFPVPGFNAMHVTNAWENGDDEVVLVAPNVLSIANVFHKIEKVHFSLEKLTINTRTGKVSRKILSKRSLELGSINPYYIGKKNRYAYLGIAEKVPKMSGLAKIDLEKECEVSRRLYGPGCFGGEPLFVPRNANAVKSDEDEDDGFVVSYVHDENSGQSNFTVMDAKSPNLDIVAKVKLPRRVPYGFHSLFVSQDSLSNNW</sequence>
<dbReference type="AlphaFoldDB" id="A0A2K1Z8A5"/>
<evidence type="ECO:0000256" key="5">
    <source>
        <dbReference type="PIRSR" id="PIRSR604294-1"/>
    </source>
</evidence>
<dbReference type="InParanoid" id="A0A2K1Z8A5"/>
<keyword evidence="4 5" id="KW-0408">Iron</keyword>
<feature type="binding site" evidence="5">
    <location>
        <position position="582"/>
    </location>
    <ligand>
        <name>Fe cation</name>
        <dbReference type="ChEBI" id="CHEBI:24875"/>
        <note>catalytic</note>
    </ligand>
</feature>
<feature type="region of interest" description="Disordered" evidence="6">
    <location>
        <begin position="1"/>
        <end position="21"/>
    </location>
</feature>
<feature type="compositionally biased region" description="Polar residues" evidence="6">
    <location>
        <begin position="1"/>
        <end position="13"/>
    </location>
</feature>
<name>A0A2K1Z8A5_POPTR</name>
<keyword evidence="3" id="KW-0560">Oxidoreductase</keyword>
<feature type="binding site" evidence="5">
    <location>
        <position position="340"/>
    </location>
    <ligand>
        <name>Fe cation</name>
        <dbReference type="ChEBI" id="CHEBI:24875"/>
        <note>catalytic</note>
    </ligand>
</feature>
<reference evidence="7 8" key="1">
    <citation type="journal article" date="2006" name="Science">
        <title>The genome of black cottonwood, Populus trichocarpa (Torr. &amp; Gray).</title>
        <authorList>
            <person name="Tuskan G.A."/>
            <person name="Difazio S."/>
            <person name="Jansson S."/>
            <person name="Bohlmann J."/>
            <person name="Grigoriev I."/>
            <person name="Hellsten U."/>
            <person name="Putnam N."/>
            <person name="Ralph S."/>
            <person name="Rombauts S."/>
            <person name="Salamov A."/>
            <person name="Schein J."/>
            <person name="Sterck L."/>
            <person name="Aerts A."/>
            <person name="Bhalerao R.R."/>
            <person name="Bhalerao R.P."/>
            <person name="Blaudez D."/>
            <person name="Boerjan W."/>
            <person name="Brun A."/>
            <person name="Brunner A."/>
            <person name="Busov V."/>
            <person name="Campbell M."/>
            <person name="Carlson J."/>
            <person name="Chalot M."/>
            <person name="Chapman J."/>
            <person name="Chen G.L."/>
            <person name="Cooper D."/>
            <person name="Coutinho P.M."/>
            <person name="Couturier J."/>
            <person name="Covert S."/>
            <person name="Cronk Q."/>
            <person name="Cunningham R."/>
            <person name="Davis J."/>
            <person name="Degroeve S."/>
            <person name="Dejardin A."/>
            <person name="Depamphilis C."/>
            <person name="Detter J."/>
            <person name="Dirks B."/>
            <person name="Dubchak I."/>
            <person name="Duplessis S."/>
            <person name="Ehlting J."/>
            <person name="Ellis B."/>
            <person name="Gendler K."/>
            <person name="Goodstein D."/>
            <person name="Gribskov M."/>
            <person name="Grimwood J."/>
            <person name="Groover A."/>
            <person name="Gunter L."/>
            <person name="Hamberger B."/>
            <person name="Heinze B."/>
            <person name="Helariutta Y."/>
            <person name="Henrissat B."/>
            <person name="Holligan D."/>
            <person name="Holt R."/>
            <person name="Huang W."/>
            <person name="Islam-Faridi N."/>
            <person name="Jones S."/>
            <person name="Jones-Rhoades M."/>
            <person name="Jorgensen R."/>
            <person name="Joshi C."/>
            <person name="Kangasjarvi J."/>
            <person name="Karlsson J."/>
            <person name="Kelleher C."/>
            <person name="Kirkpatrick R."/>
            <person name="Kirst M."/>
            <person name="Kohler A."/>
            <person name="Kalluri U."/>
            <person name="Larimer F."/>
            <person name="Leebens-Mack J."/>
            <person name="Leple J.C."/>
            <person name="Locascio P."/>
            <person name="Lou Y."/>
            <person name="Lucas S."/>
            <person name="Martin F."/>
            <person name="Montanini B."/>
            <person name="Napoli C."/>
            <person name="Nelson D.R."/>
            <person name="Nelson C."/>
            <person name="Nieminen K."/>
            <person name="Nilsson O."/>
            <person name="Pereda V."/>
            <person name="Peter G."/>
            <person name="Philippe R."/>
            <person name="Pilate G."/>
            <person name="Poliakov A."/>
            <person name="Razumovskaya J."/>
            <person name="Richardson P."/>
            <person name="Rinaldi C."/>
            <person name="Ritland K."/>
            <person name="Rouze P."/>
            <person name="Ryaboy D."/>
            <person name="Schmutz J."/>
            <person name="Schrader J."/>
            <person name="Segerman B."/>
            <person name="Shin H."/>
            <person name="Siddiqui A."/>
            <person name="Sterky F."/>
            <person name="Terry A."/>
            <person name="Tsai C.J."/>
            <person name="Uberbacher E."/>
            <person name="Unneberg P."/>
            <person name="Vahala J."/>
            <person name="Wall K."/>
            <person name="Wessler S."/>
            <person name="Yang G."/>
            <person name="Yin T."/>
            <person name="Douglas C."/>
            <person name="Marra M."/>
            <person name="Sandberg G."/>
            <person name="Van de Peer Y."/>
            <person name="Rokhsar D."/>
        </authorList>
    </citation>
    <scope>NUCLEOTIDE SEQUENCE [LARGE SCALE GENOMIC DNA]</scope>
    <source>
        <strain evidence="8">cv. Nisqually</strain>
    </source>
</reference>
<dbReference type="PANTHER" id="PTHR10543">
    <property type="entry name" value="BETA-CAROTENE DIOXYGENASE"/>
    <property type="match status" value="1"/>
</dbReference>
<dbReference type="EMBL" id="CM009298">
    <property type="protein sequence ID" value="PNT21509.1"/>
    <property type="molecule type" value="Genomic_DNA"/>
</dbReference>
<feature type="binding site" evidence="5">
    <location>
        <position position="406"/>
    </location>
    <ligand>
        <name>Fe cation</name>
        <dbReference type="ChEBI" id="CHEBI:24875"/>
        <note>catalytic</note>
    </ligand>
</feature>